<dbReference type="PANTHER" id="PTHR11941">
    <property type="entry name" value="ENOYL-COA HYDRATASE-RELATED"/>
    <property type="match status" value="1"/>
</dbReference>
<dbReference type="CDD" id="cd06558">
    <property type="entry name" value="crotonase-like"/>
    <property type="match status" value="1"/>
</dbReference>
<reference evidence="3 4" key="1">
    <citation type="submission" date="2020-07" db="EMBL/GenBank/DDBJ databases">
        <authorList>
            <person name="Li M."/>
        </authorList>
    </citation>
    <scope>NUCLEOTIDE SEQUENCE [LARGE SCALE GENOMIC DNA]</scope>
    <source>
        <strain evidence="3 4">DSM 23284</strain>
    </source>
</reference>
<dbReference type="Gene3D" id="3.90.226.10">
    <property type="entry name" value="2-enoyl-CoA Hydratase, Chain A, domain 1"/>
    <property type="match status" value="1"/>
</dbReference>
<keyword evidence="2" id="KW-0456">Lyase</keyword>
<gene>
    <name evidence="3" type="ORF">H1W37_02765</name>
</gene>
<dbReference type="RefSeq" id="WP_181758758.1">
    <property type="nucleotide sequence ID" value="NZ_BMCR01000002.1"/>
</dbReference>
<accession>A0A838XU91</accession>
<dbReference type="SUPFAM" id="SSF52096">
    <property type="entry name" value="ClpP/crotonase"/>
    <property type="match status" value="1"/>
</dbReference>
<sequence>MSTASTTDTAANATAPGKISVWREGPIGWIAIDNPARRNAVGLAMWKALPKAVDQLCAQAETRIIVLRGAGNSIFVAGADISEFETTHREPASARAYEASNTAAFAALRNCPLPTLAMIRGFCLGGGLGLAAACDMRIADSTARFGIPAARLGVGYPPSAIADVTRLIGPSRAKLLYFSARRIAAETALDFGLIDLLAADGALEEETTALAREIATRAPLTIKASKTAIDALTASLAPADLVRCEALANACFDSADFAEGRTAFMEKRDPVFQGR</sequence>
<protein>
    <submittedName>
        <fullName evidence="3">Enoyl-CoA hydratase/isomerase family protein</fullName>
    </submittedName>
</protein>
<name>A0A838XU91_9HYPH</name>
<dbReference type="InterPro" id="IPR014748">
    <property type="entry name" value="Enoyl-CoA_hydra_C"/>
</dbReference>
<dbReference type="GO" id="GO:0016829">
    <property type="term" value="F:lyase activity"/>
    <property type="evidence" value="ECO:0007669"/>
    <property type="project" value="UniProtKB-KW"/>
</dbReference>
<keyword evidence="4" id="KW-1185">Reference proteome</keyword>
<evidence type="ECO:0000256" key="2">
    <source>
        <dbReference type="ARBA" id="ARBA00023239"/>
    </source>
</evidence>
<organism evidence="3 4">
    <name type="scientific">Stappia taiwanensis</name>
    <dbReference type="NCBI Taxonomy" id="992267"/>
    <lineage>
        <taxon>Bacteria</taxon>
        <taxon>Pseudomonadati</taxon>
        <taxon>Pseudomonadota</taxon>
        <taxon>Alphaproteobacteria</taxon>
        <taxon>Hyphomicrobiales</taxon>
        <taxon>Stappiaceae</taxon>
        <taxon>Stappia</taxon>
    </lineage>
</organism>
<proteinExistence type="inferred from homology"/>
<dbReference type="InterPro" id="IPR001753">
    <property type="entry name" value="Enoyl-CoA_hydra/iso"/>
</dbReference>
<dbReference type="InterPro" id="IPR029045">
    <property type="entry name" value="ClpP/crotonase-like_dom_sf"/>
</dbReference>
<dbReference type="Pfam" id="PF00378">
    <property type="entry name" value="ECH_1"/>
    <property type="match status" value="1"/>
</dbReference>
<dbReference type="Proteomes" id="UP000559404">
    <property type="component" value="Unassembled WGS sequence"/>
</dbReference>
<dbReference type="EMBL" id="JACEON010000002">
    <property type="protein sequence ID" value="MBA4610563.1"/>
    <property type="molecule type" value="Genomic_DNA"/>
</dbReference>
<comment type="caution">
    <text evidence="3">The sequence shown here is derived from an EMBL/GenBank/DDBJ whole genome shotgun (WGS) entry which is preliminary data.</text>
</comment>
<dbReference type="GO" id="GO:0006635">
    <property type="term" value="P:fatty acid beta-oxidation"/>
    <property type="evidence" value="ECO:0007669"/>
    <property type="project" value="TreeGrafter"/>
</dbReference>
<evidence type="ECO:0000313" key="4">
    <source>
        <dbReference type="Proteomes" id="UP000559404"/>
    </source>
</evidence>
<dbReference type="PANTHER" id="PTHR11941:SF54">
    <property type="entry name" value="ENOYL-COA HYDRATASE, MITOCHONDRIAL"/>
    <property type="match status" value="1"/>
</dbReference>
<dbReference type="GO" id="GO:0016853">
    <property type="term" value="F:isomerase activity"/>
    <property type="evidence" value="ECO:0007669"/>
    <property type="project" value="UniProtKB-KW"/>
</dbReference>
<evidence type="ECO:0000256" key="1">
    <source>
        <dbReference type="ARBA" id="ARBA00005254"/>
    </source>
</evidence>
<reference evidence="3 4" key="2">
    <citation type="submission" date="2020-08" db="EMBL/GenBank/DDBJ databases">
        <title>Stappia taiwanensis sp. nov., isolated from a coastal thermal spring.</title>
        <authorList>
            <person name="Kampfer P."/>
        </authorList>
    </citation>
    <scope>NUCLEOTIDE SEQUENCE [LARGE SCALE GENOMIC DNA]</scope>
    <source>
        <strain evidence="3 4">DSM 23284</strain>
    </source>
</reference>
<dbReference type="Gene3D" id="1.10.12.10">
    <property type="entry name" value="Lyase 2-enoyl-coa Hydratase, Chain A, domain 2"/>
    <property type="match status" value="1"/>
</dbReference>
<evidence type="ECO:0000313" key="3">
    <source>
        <dbReference type="EMBL" id="MBA4610563.1"/>
    </source>
</evidence>
<comment type="similarity">
    <text evidence="1">Belongs to the enoyl-CoA hydratase/isomerase family.</text>
</comment>
<dbReference type="AlphaFoldDB" id="A0A838XU91"/>
<dbReference type="NCBIfam" id="NF004781">
    <property type="entry name" value="PRK06127.1"/>
    <property type="match status" value="1"/>
</dbReference>
<keyword evidence="3" id="KW-0413">Isomerase</keyword>